<reference evidence="5 6" key="1">
    <citation type="submission" date="2021-02" db="EMBL/GenBank/DDBJ databases">
        <title>Niveibacterium changnyeongensis HC41.</title>
        <authorList>
            <person name="Kang M."/>
        </authorList>
    </citation>
    <scope>NUCLEOTIDE SEQUENCE [LARGE SCALE GENOMIC DNA]</scope>
    <source>
        <strain evidence="5 6">HC41</strain>
    </source>
</reference>
<dbReference type="Pfam" id="PF00005">
    <property type="entry name" value="ABC_tran"/>
    <property type="match status" value="1"/>
</dbReference>
<dbReference type="InterPro" id="IPR003439">
    <property type="entry name" value="ABC_transporter-like_ATP-bd"/>
</dbReference>
<dbReference type="InterPro" id="IPR027417">
    <property type="entry name" value="P-loop_NTPase"/>
</dbReference>
<keyword evidence="6" id="KW-1185">Reference proteome</keyword>
<proteinExistence type="predicted"/>
<sequence length="303" mass="32123">MLAAEALSFRYPKAASVALDSVSLRISAGEVLGLLGPNGAGKSTLIALLAGVIMPTTGCVRRDAALDSAGRVAWVPQDFAFYPMLSARENLAVFAGVLGLRGAECAARVERAIAYGQLAAFVDRPARTLSGGMKRRLNLALGLLGDPAVLLLDEPTAGVDPQSRAFLLDTVRALRNEGRGVIYTSHYMEEIEAVADRVAILDHGRVLAEGTLDSVCAKAGTHARIALGGPLPAPLAQEWQVRYALNVIGPQTWSLTLGAPEELGGVLDALRRHNVPLRSVQCGRATLEDVFLQLTQRALRDDA</sequence>
<accession>A0ABX7MEL3</accession>
<evidence type="ECO:0000256" key="2">
    <source>
        <dbReference type="ARBA" id="ARBA00022741"/>
    </source>
</evidence>
<evidence type="ECO:0000259" key="4">
    <source>
        <dbReference type="PROSITE" id="PS50893"/>
    </source>
</evidence>
<dbReference type="SUPFAM" id="SSF52540">
    <property type="entry name" value="P-loop containing nucleoside triphosphate hydrolases"/>
    <property type="match status" value="1"/>
</dbReference>
<dbReference type="InterPro" id="IPR017871">
    <property type="entry name" value="ABC_transporter-like_CS"/>
</dbReference>
<dbReference type="PROSITE" id="PS50893">
    <property type="entry name" value="ABC_TRANSPORTER_2"/>
    <property type="match status" value="1"/>
</dbReference>
<gene>
    <name evidence="5" type="ORF">JY500_15285</name>
</gene>
<dbReference type="Gene3D" id="3.40.50.300">
    <property type="entry name" value="P-loop containing nucleotide triphosphate hydrolases"/>
    <property type="match status" value="1"/>
</dbReference>
<dbReference type="InterPro" id="IPR003593">
    <property type="entry name" value="AAA+_ATPase"/>
</dbReference>
<dbReference type="Proteomes" id="UP000663570">
    <property type="component" value="Chromosome"/>
</dbReference>
<keyword evidence="2" id="KW-0547">Nucleotide-binding</keyword>
<organism evidence="5 6">
    <name type="scientific">Niveibacterium microcysteis</name>
    <dbReference type="NCBI Taxonomy" id="2811415"/>
    <lineage>
        <taxon>Bacteria</taxon>
        <taxon>Pseudomonadati</taxon>
        <taxon>Pseudomonadota</taxon>
        <taxon>Betaproteobacteria</taxon>
        <taxon>Rhodocyclales</taxon>
        <taxon>Rhodocyclaceae</taxon>
        <taxon>Niveibacterium</taxon>
    </lineage>
</organism>
<evidence type="ECO:0000256" key="1">
    <source>
        <dbReference type="ARBA" id="ARBA00022475"/>
    </source>
</evidence>
<evidence type="ECO:0000256" key="3">
    <source>
        <dbReference type="ARBA" id="ARBA00022840"/>
    </source>
</evidence>
<dbReference type="SMART" id="SM00382">
    <property type="entry name" value="AAA"/>
    <property type="match status" value="1"/>
</dbReference>
<keyword evidence="3 5" id="KW-0067">ATP-binding</keyword>
<dbReference type="PANTHER" id="PTHR43582:SF2">
    <property type="entry name" value="LINEARMYCIN RESISTANCE ATP-BINDING PROTEIN LNRL"/>
    <property type="match status" value="1"/>
</dbReference>
<name>A0ABX7MEL3_9RHOO</name>
<dbReference type="PANTHER" id="PTHR43582">
    <property type="entry name" value="LINEARMYCIN RESISTANCE ATP-BINDING PROTEIN LNRL"/>
    <property type="match status" value="1"/>
</dbReference>
<keyword evidence="1" id="KW-1003">Cell membrane</keyword>
<protein>
    <submittedName>
        <fullName evidence="5">ABC transporter ATP-binding protein</fullName>
    </submittedName>
</protein>
<dbReference type="EMBL" id="CP071060">
    <property type="protein sequence ID" value="QSI79255.1"/>
    <property type="molecule type" value="Genomic_DNA"/>
</dbReference>
<evidence type="ECO:0000313" key="5">
    <source>
        <dbReference type="EMBL" id="QSI79255.1"/>
    </source>
</evidence>
<dbReference type="CDD" id="cd03263">
    <property type="entry name" value="ABC_subfamily_A"/>
    <property type="match status" value="1"/>
</dbReference>
<dbReference type="PROSITE" id="PS00211">
    <property type="entry name" value="ABC_TRANSPORTER_1"/>
    <property type="match status" value="1"/>
</dbReference>
<dbReference type="GO" id="GO:0005524">
    <property type="term" value="F:ATP binding"/>
    <property type="evidence" value="ECO:0007669"/>
    <property type="project" value="UniProtKB-KW"/>
</dbReference>
<feature type="domain" description="ABC transporter" evidence="4">
    <location>
        <begin position="2"/>
        <end position="228"/>
    </location>
</feature>
<keyword evidence="1" id="KW-0472">Membrane</keyword>
<evidence type="ECO:0000313" key="6">
    <source>
        <dbReference type="Proteomes" id="UP000663570"/>
    </source>
</evidence>